<sequence>MSYLKPILSFLIQYLLILAQTAWAQEQEILPLSESFSPLAELSAYNPLQQHSGTNLNEHTIHCTINRTEHDADFIDSIQLFIQSWQFGLEKNLGKRISES</sequence>
<dbReference type="EMBL" id="FMSV02000543">
    <property type="protein sequence ID" value="SEH08152.1"/>
    <property type="molecule type" value="Genomic_DNA"/>
</dbReference>
<protein>
    <submittedName>
        <fullName evidence="1">Uncharacterized protein</fullName>
    </submittedName>
</protein>
<evidence type="ECO:0000313" key="1">
    <source>
        <dbReference type="EMBL" id="SEH08152.1"/>
    </source>
</evidence>
<dbReference type="Proteomes" id="UP000236724">
    <property type="component" value="Unassembled WGS sequence"/>
</dbReference>
<organism evidence="1 2">
    <name type="scientific">Candidatus Venteria ishoeyi</name>
    <dbReference type="NCBI Taxonomy" id="1899563"/>
    <lineage>
        <taxon>Bacteria</taxon>
        <taxon>Pseudomonadati</taxon>
        <taxon>Pseudomonadota</taxon>
        <taxon>Gammaproteobacteria</taxon>
        <taxon>Thiotrichales</taxon>
        <taxon>Thiotrichaceae</taxon>
        <taxon>Venteria</taxon>
    </lineage>
</organism>
<accession>A0A1H6FDK4</accession>
<name>A0A1H6FDK4_9GAMM</name>
<evidence type="ECO:0000313" key="2">
    <source>
        <dbReference type="Proteomes" id="UP000236724"/>
    </source>
</evidence>
<dbReference type="RefSeq" id="WP_103921726.1">
    <property type="nucleotide sequence ID" value="NZ_FMSV02000543.1"/>
</dbReference>
<dbReference type="AlphaFoldDB" id="A0A1H6FDK4"/>
<reference evidence="1 2" key="1">
    <citation type="submission" date="2016-10" db="EMBL/GenBank/DDBJ databases">
        <authorList>
            <person name="de Groot N.N."/>
        </authorList>
    </citation>
    <scope>NUCLEOTIDE SEQUENCE [LARGE SCALE GENOMIC DNA]</scope>
    <source>
        <strain evidence="1">MBHS1</strain>
    </source>
</reference>
<proteinExistence type="predicted"/>
<keyword evidence="2" id="KW-1185">Reference proteome</keyword>
<gene>
    <name evidence="1" type="ORF">MBHS_04042</name>
</gene>